<dbReference type="OrthoDB" id="278219at2"/>
<evidence type="ECO:0000313" key="4">
    <source>
        <dbReference type="Proteomes" id="UP000317648"/>
    </source>
</evidence>
<dbReference type="PANTHER" id="PTHR43484">
    <property type="match status" value="1"/>
</dbReference>
<dbReference type="AlphaFoldDB" id="A0A518DNH1"/>
<feature type="compositionally biased region" description="Low complexity" evidence="1">
    <location>
        <begin position="183"/>
        <end position="195"/>
    </location>
</feature>
<name>A0A518DNH1_9BACT</name>
<dbReference type="InterPro" id="IPR001543">
    <property type="entry name" value="FliN-like_C"/>
</dbReference>
<dbReference type="InterPro" id="IPR036429">
    <property type="entry name" value="SpoA-like_sf"/>
</dbReference>
<keyword evidence="3" id="KW-0282">Flagellum</keyword>
<dbReference type="SUPFAM" id="SSF101801">
    <property type="entry name" value="Surface presentation of antigens (SPOA)"/>
    <property type="match status" value="1"/>
</dbReference>
<evidence type="ECO:0000313" key="3">
    <source>
        <dbReference type="EMBL" id="QDU93382.1"/>
    </source>
</evidence>
<accession>A0A518DNH1</accession>
<sequence>MPLFGPSQAAEVLAACRAGAEEAQGAFVRSFDLPSEMEAGEAGPWSAGEAASGLAGPGLVLSWTVEETCALFLIPASPLLPDWVKAPSNPTEKSKLATLSQELAATLLPEEYFASRSEIAWVEDLSAAVAETQPAENALALPITFTAEGARLECSLLWPVARALPAEETEPAPKKEKKPAPPVAESAPAPAAAAKKPLPSYARSLLKIRVPVRVTLAATRQSVTRILELGPGSIIQFEKSCEESLTLEVGEQHVAEGEAVRVGDRFGFRITSIVQPEERFWKVNNGRRVQ</sequence>
<feature type="region of interest" description="Disordered" evidence="1">
    <location>
        <begin position="167"/>
        <end position="195"/>
    </location>
</feature>
<dbReference type="Pfam" id="PF01052">
    <property type="entry name" value="FliMN_C"/>
    <property type="match status" value="1"/>
</dbReference>
<proteinExistence type="predicted"/>
<gene>
    <name evidence="3" type="primary">fliN_1</name>
    <name evidence="3" type="ORF">Pla8534_11620</name>
</gene>
<feature type="domain" description="Flagellar motor switch protein FliN-like C-terminal" evidence="2">
    <location>
        <begin position="204"/>
        <end position="274"/>
    </location>
</feature>
<keyword evidence="4" id="KW-1185">Reference proteome</keyword>
<protein>
    <submittedName>
        <fullName evidence="3">Flagellar motor switch protein FliN</fullName>
    </submittedName>
</protein>
<evidence type="ECO:0000259" key="2">
    <source>
        <dbReference type="Pfam" id="PF01052"/>
    </source>
</evidence>
<reference evidence="3 4" key="1">
    <citation type="submission" date="2019-02" db="EMBL/GenBank/DDBJ databases">
        <title>Deep-cultivation of Planctomycetes and their phenomic and genomic characterization uncovers novel biology.</title>
        <authorList>
            <person name="Wiegand S."/>
            <person name="Jogler M."/>
            <person name="Boedeker C."/>
            <person name="Pinto D."/>
            <person name="Vollmers J."/>
            <person name="Rivas-Marin E."/>
            <person name="Kohn T."/>
            <person name="Peeters S.H."/>
            <person name="Heuer A."/>
            <person name="Rast P."/>
            <person name="Oberbeckmann S."/>
            <person name="Bunk B."/>
            <person name="Jeske O."/>
            <person name="Meyerdierks A."/>
            <person name="Storesund J.E."/>
            <person name="Kallscheuer N."/>
            <person name="Luecker S."/>
            <person name="Lage O.M."/>
            <person name="Pohl T."/>
            <person name="Merkel B.J."/>
            <person name="Hornburger P."/>
            <person name="Mueller R.-W."/>
            <person name="Bruemmer F."/>
            <person name="Labrenz M."/>
            <person name="Spormann A.M."/>
            <person name="Op den Camp H."/>
            <person name="Overmann J."/>
            <person name="Amann R."/>
            <person name="Jetten M.S.M."/>
            <person name="Mascher T."/>
            <person name="Medema M.H."/>
            <person name="Devos D.P."/>
            <person name="Kaster A.-K."/>
            <person name="Ovreas L."/>
            <person name="Rohde M."/>
            <person name="Galperin M.Y."/>
            <person name="Jogler C."/>
        </authorList>
    </citation>
    <scope>NUCLEOTIDE SEQUENCE [LARGE SCALE GENOMIC DNA]</scope>
    <source>
        <strain evidence="3 4">Pla85_3_4</strain>
    </source>
</reference>
<keyword evidence="3" id="KW-0969">Cilium</keyword>
<dbReference type="InterPro" id="IPR051469">
    <property type="entry name" value="FliN/MopA/SpaO"/>
</dbReference>
<dbReference type="KEGG" id="lcre:Pla8534_11620"/>
<dbReference type="PANTHER" id="PTHR43484:SF1">
    <property type="entry name" value="FLAGELLAR MOTOR SWITCH PROTEIN FLIN"/>
    <property type="match status" value="1"/>
</dbReference>
<evidence type="ECO:0000256" key="1">
    <source>
        <dbReference type="SAM" id="MobiDB-lite"/>
    </source>
</evidence>
<keyword evidence="3" id="KW-0966">Cell projection</keyword>
<dbReference type="EMBL" id="CP036433">
    <property type="protein sequence ID" value="QDU93382.1"/>
    <property type="molecule type" value="Genomic_DNA"/>
</dbReference>
<organism evidence="3 4">
    <name type="scientific">Lignipirellula cremea</name>
    <dbReference type="NCBI Taxonomy" id="2528010"/>
    <lineage>
        <taxon>Bacteria</taxon>
        <taxon>Pseudomonadati</taxon>
        <taxon>Planctomycetota</taxon>
        <taxon>Planctomycetia</taxon>
        <taxon>Pirellulales</taxon>
        <taxon>Pirellulaceae</taxon>
        <taxon>Lignipirellula</taxon>
    </lineage>
</organism>
<dbReference type="RefSeq" id="WP_145050139.1">
    <property type="nucleotide sequence ID" value="NZ_CP036433.1"/>
</dbReference>
<dbReference type="Gene3D" id="2.30.330.10">
    <property type="entry name" value="SpoA-like"/>
    <property type="match status" value="1"/>
</dbReference>
<dbReference type="Proteomes" id="UP000317648">
    <property type="component" value="Chromosome"/>
</dbReference>